<evidence type="ECO:0000259" key="3">
    <source>
        <dbReference type="Pfam" id="PF15070"/>
    </source>
</evidence>
<dbReference type="GO" id="GO:0032580">
    <property type="term" value="C:Golgi cisterna membrane"/>
    <property type="evidence" value="ECO:0007669"/>
    <property type="project" value="TreeGrafter"/>
</dbReference>
<reference evidence="5" key="1">
    <citation type="submission" date="2012-07" db="EMBL/GenBank/DDBJ databases">
        <title>Genome of the Chinese tree shrew, a rising model animal genetically related to primates.</title>
        <authorList>
            <person name="Zhang G."/>
            <person name="Fan Y."/>
            <person name="Yao Y."/>
            <person name="Huang Z."/>
        </authorList>
    </citation>
    <scope>NUCLEOTIDE SEQUENCE [LARGE SCALE GENOMIC DNA]</scope>
</reference>
<dbReference type="Pfam" id="PF15070">
    <property type="entry name" value="GOLGA2L5"/>
    <property type="match status" value="1"/>
</dbReference>
<keyword evidence="1" id="KW-0175">Coiled coil</keyword>
<dbReference type="Proteomes" id="UP000011518">
    <property type="component" value="Unassembled WGS sequence"/>
</dbReference>
<dbReference type="eggNOG" id="KOG4725">
    <property type="taxonomic scope" value="Eukaryota"/>
</dbReference>
<evidence type="ECO:0000256" key="2">
    <source>
        <dbReference type="SAM" id="MobiDB-lite"/>
    </source>
</evidence>
<dbReference type="PANTHER" id="PTHR10881">
    <property type="entry name" value="GOLGIN SUBFAMILY A MEMBER-RELATED"/>
    <property type="match status" value="1"/>
</dbReference>
<keyword evidence="5" id="KW-1185">Reference proteome</keyword>
<dbReference type="InterPro" id="IPR024858">
    <property type="entry name" value="GOLGA"/>
</dbReference>
<dbReference type="GO" id="GO:0007030">
    <property type="term" value="P:Golgi organization"/>
    <property type="evidence" value="ECO:0007669"/>
    <property type="project" value="TreeGrafter"/>
</dbReference>
<evidence type="ECO:0000256" key="1">
    <source>
        <dbReference type="ARBA" id="ARBA00023054"/>
    </source>
</evidence>
<dbReference type="GO" id="GO:0000137">
    <property type="term" value="C:Golgi cis cisterna"/>
    <property type="evidence" value="ECO:0007669"/>
    <property type="project" value="TreeGrafter"/>
</dbReference>
<organism evidence="4 5">
    <name type="scientific">Tupaia chinensis</name>
    <name type="common">Chinese tree shrew</name>
    <name type="synonym">Tupaia belangeri chinensis</name>
    <dbReference type="NCBI Taxonomy" id="246437"/>
    <lineage>
        <taxon>Eukaryota</taxon>
        <taxon>Metazoa</taxon>
        <taxon>Chordata</taxon>
        <taxon>Craniata</taxon>
        <taxon>Vertebrata</taxon>
        <taxon>Euteleostomi</taxon>
        <taxon>Mammalia</taxon>
        <taxon>Eutheria</taxon>
        <taxon>Euarchontoglires</taxon>
        <taxon>Scandentia</taxon>
        <taxon>Tupaiidae</taxon>
        <taxon>Tupaia</taxon>
    </lineage>
</organism>
<evidence type="ECO:0000313" key="5">
    <source>
        <dbReference type="Proteomes" id="UP000011518"/>
    </source>
</evidence>
<dbReference type="STRING" id="246437.L9KZQ6"/>
<feature type="domain" description="Golgin subfamily A conserved" evidence="3">
    <location>
        <begin position="123"/>
        <end position="197"/>
    </location>
</feature>
<protein>
    <submittedName>
        <fullName evidence="4">Golgin subfamily A member 2</fullName>
    </submittedName>
</protein>
<evidence type="ECO:0000313" key="4">
    <source>
        <dbReference type="EMBL" id="ELW66622.1"/>
    </source>
</evidence>
<name>L9KZQ6_TUPCH</name>
<sequence length="435" mass="46990">MQKQKLPWRELPALLQRPCDAAEGWGPADETVLGFSGSEDQGGCSSCSEEVAETPSPQGVLLTALQTQTGAICVWGTIVPPGPEMGDTGQLRHYWGQGCRRACWNAAFIRPPAPSRYQELAIALASEKELLQKQLLLQNQLINWLQQEEIQGKVAADAVCQELHATQEHLEAVTQQNQQFRAQLSLIGPPGEAEGTQALLPATGSSRSSIPGGAREGVLGLRDTQGRLCVCGESHQALRGAVEKLQVSESLLVWAGSLLRPDPVPVAPEPLSAVYEENVDLQEQVKELEHRCILFCGEMNTTGELARQRPWLVSRTVGKHLRPDLIILVRGPSRPPSGQESTLSLQNQSAMLKACHRGGGVHQPAGAGQDDEGGEMNSATLAKSALRILFSLHKEKPGRDVLTAAEKPTALLRELQNPRSVLAWAATPPPLLLLD</sequence>
<dbReference type="AlphaFoldDB" id="L9KZQ6"/>
<proteinExistence type="predicted"/>
<dbReference type="InterPro" id="IPR043976">
    <property type="entry name" value="GOLGA_cons_dom"/>
</dbReference>
<dbReference type="EMBL" id="KB320645">
    <property type="protein sequence ID" value="ELW66622.1"/>
    <property type="molecule type" value="Genomic_DNA"/>
</dbReference>
<dbReference type="InParanoid" id="L9KZQ6"/>
<dbReference type="GO" id="GO:0005801">
    <property type="term" value="C:cis-Golgi network"/>
    <property type="evidence" value="ECO:0007669"/>
    <property type="project" value="TreeGrafter"/>
</dbReference>
<gene>
    <name evidence="4" type="ORF">TREES_T100009739</name>
</gene>
<dbReference type="PANTHER" id="PTHR10881:SF7">
    <property type="entry name" value="GOLGIN SUBFAMILY A MEMBER 8C-RELATED"/>
    <property type="match status" value="1"/>
</dbReference>
<reference evidence="5" key="2">
    <citation type="journal article" date="2013" name="Nat. Commun.">
        <title>Genome of the Chinese tree shrew.</title>
        <authorList>
            <person name="Fan Y."/>
            <person name="Huang Z.Y."/>
            <person name="Cao C.C."/>
            <person name="Chen C.S."/>
            <person name="Chen Y.X."/>
            <person name="Fan D.D."/>
            <person name="He J."/>
            <person name="Hou H.L."/>
            <person name="Hu L."/>
            <person name="Hu X.T."/>
            <person name="Jiang X.T."/>
            <person name="Lai R."/>
            <person name="Lang Y.S."/>
            <person name="Liang B."/>
            <person name="Liao S.G."/>
            <person name="Mu D."/>
            <person name="Ma Y.Y."/>
            <person name="Niu Y.Y."/>
            <person name="Sun X.Q."/>
            <person name="Xia J.Q."/>
            <person name="Xiao J."/>
            <person name="Xiong Z.Q."/>
            <person name="Xu L."/>
            <person name="Yang L."/>
            <person name="Zhang Y."/>
            <person name="Zhao W."/>
            <person name="Zhao X.D."/>
            <person name="Zheng Y.T."/>
            <person name="Zhou J.M."/>
            <person name="Zhu Y.B."/>
            <person name="Zhang G.J."/>
            <person name="Wang J."/>
            <person name="Yao Y.G."/>
        </authorList>
    </citation>
    <scope>NUCLEOTIDE SEQUENCE [LARGE SCALE GENOMIC DNA]</scope>
</reference>
<accession>L9KZQ6</accession>
<feature type="region of interest" description="Disordered" evidence="2">
    <location>
        <begin position="357"/>
        <end position="376"/>
    </location>
</feature>